<dbReference type="EMBL" id="LAZR01066775">
    <property type="protein sequence ID" value="KKK52914.1"/>
    <property type="molecule type" value="Genomic_DNA"/>
</dbReference>
<evidence type="ECO:0000313" key="1">
    <source>
        <dbReference type="EMBL" id="KKK52914.1"/>
    </source>
</evidence>
<comment type="caution">
    <text evidence="1">The sequence shown here is derived from an EMBL/GenBank/DDBJ whole genome shotgun (WGS) entry which is preliminary data.</text>
</comment>
<reference evidence="1" key="1">
    <citation type="journal article" date="2015" name="Nature">
        <title>Complex archaea that bridge the gap between prokaryotes and eukaryotes.</title>
        <authorList>
            <person name="Spang A."/>
            <person name="Saw J.H."/>
            <person name="Jorgensen S.L."/>
            <person name="Zaremba-Niedzwiedzka K."/>
            <person name="Martijn J."/>
            <person name="Lind A.E."/>
            <person name="van Eijk R."/>
            <person name="Schleper C."/>
            <person name="Guy L."/>
            <person name="Ettema T.J."/>
        </authorList>
    </citation>
    <scope>NUCLEOTIDE SEQUENCE</scope>
</reference>
<organism evidence="1">
    <name type="scientific">marine sediment metagenome</name>
    <dbReference type="NCBI Taxonomy" id="412755"/>
    <lineage>
        <taxon>unclassified sequences</taxon>
        <taxon>metagenomes</taxon>
        <taxon>ecological metagenomes</taxon>
    </lineage>
</organism>
<accession>A0A0F8YFJ8</accession>
<name>A0A0F8YFJ8_9ZZZZ</name>
<protein>
    <submittedName>
        <fullName evidence="1">Uncharacterized protein</fullName>
    </submittedName>
</protein>
<gene>
    <name evidence="1" type="ORF">LCGC14_3100120</name>
</gene>
<proteinExistence type="predicted"/>
<sequence>MNYAIICDARQGWKHGINVLALVNRGKTKKLWWTSDDTGIIMKFIKKSAADLSCKKLFMNNCRVVDYRTAYNRISKQDNDITDSFATADMELGWDSHKH</sequence>
<dbReference type="AlphaFoldDB" id="A0A0F8YFJ8"/>